<proteinExistence type="predicted"/>
<dbReference type="InterPro" id="IPR011009">
    <property type="entry name" value="Kinase-like_dom_sf"/>
</dbReference>
<evidence type="ECO:0000256" key="6">
    <source>
        <dbReference type="ARBA" id="ARBA00022777"/>
    </source>
</evidence>
<dbReference type="PROSITE" id="PS00108">
    <property type="entry name" value="PROTEIN_KINASE_ST"/>
    <property type="match status" value="1"/>
</dbReference>
<keyword evidence="6" id="KW-0418">Kinase</keyword>
<evidence type="ECO:0000259" key="11">
    <source>
        <dbReference type="PROSITE" id="PS51285"/>
    </source>
</evidence>
<evidence type="ECO:0000256" key="9">
    <source>
        <dbReference type="ARBA" id="ARBA00048679"/>
    </source>
</evidence>
<evidence type="ECO:0000313" key="12">
    <source>
        <dbReference type="EMBL" id="NDV33329.1"/>
    </source>
</evidence>
<evidence type="ECO:0000256" key="5">
    <source>
        <dbReference type="ARBA" id="ARBA00022741"/>
    </source>
</evidence>
<evidence type="ECO:0000256" key="7">
    <source>
        <dbReference type="ARBA" id="ARBA00022840"/>
    </source>
</evidence>
<dbReference type="InterPro" id="IPR000719">
    <property type="entry name" value="Prot_kinase_dom"/>
</dbReference>
<comment type="catalytic activity">
    <reaction evidence="9">
        <text>L-seryl-[protein] + ATP = O-phospho-L-seryl-[protein] + ADP + H(+)</text>
        <dbReference type="Rhea" id="RHEA:17989"/>
        <dbReference type="Rhea" id="RHEA-COMP:9863"/>
        <dbReference type="Rhea" id="RHEA-COMP:11604"/>
        <dbReference type="ChEBI" id="CHEBI:15378"/>
        <dbReference type="ChEBI" id="CHEBI:29999"/>
        <dbReference type="ChEBI" id="CHEBI:30616"/>
        <dbReference type="ChEBI" id="CHEBI:83421"/>
        <dbReference type="ChEBI" id="CHEBI:456216"/>
        <dbReference type="EC" id="2.7.11.1"/>
    </reaction>
</comment>
<dbReference type="PANTHER" id="PTHR24356">
    <property type="entry name" value="SERINE/THREONINE-PROTEIN KINASE"/>
    <property type="match status" value="1"/>
</dbReference>
<feature type="domain" description="AGC-kinase C-terminal" evidence="11">
    <location>
        <begin position="281"/>
        <end position="304"/>
    </location>
</feature>
<evidence type="ECO:0000259" key="10">
    <source>
        <dbReference type="PROSITE" id="PS50011"/>
    </source>
</evidence>
<feature type="domain" description="Protein kinase" evidence="10">
    <location>
        <begin position="1"/>
        <end position="280"/>
    </location>
</feature>
<evidence type="ECO:0000256" key="4">
    <source>
        <dbReference type="ARBA" id="ARBA00022679"/>
    </source>
</evidence>
<organism evidence="12">
    <name type="scientific">Arcella intermedia</name>
    <dbReference type="NCBI Taxonomy" id="1963864"/>
    <lineage>
        <taxon>Eukaryota</taxon>
        <taxon>Amoebozoa</taxon>
        <taxon>Tubulinea</taxon>
        <taxon>Elardia</taxon>
        <taxon>Arcellinida</taxon>
        <taxon>Sphaerothecina</taxon>
        <taxon>Arcellidae</taxon>
        <taxon>Arcella</taxon>
    </lineage>
</organism>
<dbReference type="GO" id="GO:0004674">
    <property type="term" value="F:protein serine/threonine kinase activity"/>
    <property type="evidence" value="ECO:0007669"/>
    <property type="project" value="UniProtKB-KW"/>
</dbReference>
<dbReference type="GO" id="GO:0035556">
    <property type="term" value="P:intracellular signal transduction"/>
    <property type="evidence" value="ECO:0007669"/>
    <property type="project" value="TreeGrafter"/>
</dbReference>
<reference evidence="12" key="1">
    <citation type="journal article" date="2020" name="J. Eukaryot. Microbiol.">
        <title>De novo Sequencing, Assembly and Annotation of the Transcriptome for the Free-Living Testate Amoeba Arcella intermedia.</title>
        <authorList>
            <person name="Ribeiro G.M."/>
            <person name="Porfirio-Sousa A.L."/>
            <person name="Maurer-Alcala X.X."/>
            <person name="Katz L.A."/>
            <person name="Lahr D.J.G."/>
        </authorList>
    </citation>
    <scope>NUCLEOTIDE SEQUENCE</scope>
</reference>
<evidence type="ECO:0000256" key="2">
    <source>
        <dbReference type="ARBA" id="ARBA00022527"/>
    </source>
</evidence>
<evidence type="ECO:0000256" key="1">
    <source>
        <dbReference type="ARBA" id="ARBA00012513"/>
    </source>
</evidence>
<accession>A0A6B2L8I7</accession>
<dbReference type="PANTHER" id="PTHR24356:SF417">
    <property type="entry name" value="CELL CYCLE PROTEIN KINASE DBF2-RELATED"/>
    <property type="match status" value="1"/>
</dbReference>
<keyword evidence="5" id="KW-0547">Nucleotide-binding</keyword>
<dbReference type="GO" id="GO:0005815">
    <property type="term" value="C:microtubule organizing center"/>
    <property type="evidence" value="ECO:0007669"/>
    <property type="project" value="UniProtKB-ARBA"/>
</dbReference>
<protein>
    <recommendedName>
        <fullName evidence="1">non-specific serine/threonine protein kinase</fullName>
        <ecNumber evidence="1">2.7.11.1</ecNumber>
    </recommendedName>
</protein>
<dbReference type="SUPFAM" id="SSF56112">
    <property type="entry name" value="Protein kinase-like (PK-like)"/>
    <property type="match status" value="1"/>
</dbReference>
<dbReference type="Gene3D" id="1.10.510.10">
    <property type="entry name" value="Transferase(Phosphotransferase) domain 1"/>
    <property type="match status" value="2"/>
</dbReference>
<dbReference type="EMBL" id="GIBP01004360">
    <property type="protein sequence ID" value="NDV33329.1"/>
    <property type="molecule type" value="Transcribed_RNA"/>
</dbReference>
<dbReference type="EC" id="2.7.11.1" evidence="1"/>
<evidence type="ECO:0000256" key="8">
    <source>
        <dbReference type="ARBA" id="ARBA00047899"/>
    </source>
</evidence>
<keyword evidence="3" id="KW-0597">Phosphoprotein</keyword>
<dbReference type="PROSITE" id="PS50011">
    <property type="entry name" value="PROTEIN_KINASE_DOM"/>
    <property type="match status" value="1"/>
</dbReference>
<dbReference type="GO" id="GO:0005524">
    <property type="term" value="F:ATP binding"/>
    <property type="evidence" value="ECO:0007669"/>
    <property type="project" value="UniProtKB-KW"/>
</dbReference>
<evidence type="ECO:0000256" key="3">
    <source>
        <dbReference type="ARBA" id="ARBA00022553"/>
    </source>
</evidence>
<dbReference type="SMART" id="SM00220">
    <property type="entry name" value="S_TKc"/>
    <property type="match status" value="1"/>
</dbReference>
<dbReference type="Pfam" id="PF00069">
    <property type="entry name" value="Pkinase"/>
    <property type="match status" value="2"/>
</dbReference>
<dbReference type="AlphaFoldDB" id="A0A6B2L8I7"/>
<dbReference type="InterPro" id="IPR050236">
    <property type="entry name" value="Ser_Thr_kinase_AGC"/>
</dbReference>
<dbReference type="InterPro" id="IPR000961">
    <property type="entry name" value="AGC-kinase_C"/>
</dbReference>
<dbReference type="InterPro" id="IPR008271">
    <property type="entry name" value="Ser/Thr_kinase_AS"/>
</dbReference>
<name>A0A6B2L8I7_9EUKA</name>
<dbReference type="PROSITE" id="PS51285">
    <property type="entry name" value="AGC_KINASE_CTER"/>
    <property type="match status" value="1"/>
</dbReference>
<keyword evidence="4" id="KW-0808">Transferase</keyword>
<sequence length="304" mass="34952">MVEEMGKKEEIKIEKIILTTASSPFLLKALTIFQHGQYAWFALEYCPGGDLQNLLGALVRFEETEAMLYFAEMILGVQHLHDMGYIHRDLKPANILISETGHIKIADFGLSKHKHSVGKMQEKPTEISTWRKQNRFDPSSFHTFHEAIQPRKSRLIKHLPDRKQLRKVLGHSIVGTPNYMSPELIYGRHEGGSYYGEEVDWWSLGCIFFEMIFGDTPFSGESVDDVFSEVDAWTEILPQIFEENKDEVTEECANLLRGFLSHPEQRLGKDINKLKNHPFFSKMDWNGPLKMKPPFVPRPTGGDD</sequence>
<keyword evidence="7" id="KW-0067">ATP-binding</keyword>
<comment type="catalytic activity">
    <reaction evidence="8">
        <text>L-threonyl-[protein] + ATP = O-phospho-L-threonyl-[protein] + ADP + H(+)</text>
        <dbReference type="Rhea" id="RHEA:46608"/>
        <dbReference type="Rhea" id="RHEA-COMP:11060"/>
        <dbReference type="Rhea" id="RHEA-COMP:11605"/>
        <dbReference type="ChEBI" id="CHEBI:15378"/>
        <dbReference type="ChEBI" id="CHEBI:30013"/>
        <dbReference type="ChEBI" id="CHEBI:30616"/>
        <dbReference type="ChEBI" id="CHEBI:61977"/>
        <dbReference type="ChEBI" id="CHEBI:456216"/>
        <dbReference type="EC" id="2.7.11.1"/>
    </reaction>
</comment>
<dbReference type="Gene3D" id="3.30.200.20">
    <property type="entry name" value="Phosphorylase Kinase, domain 1"/>
    <property type="match status" value="1"/>
</dbReference>
<keyword evidence="2" id="KW-0723">Serine/threonine-protein kinase</keyword>